<reference evidence="16 17" key="1">
    <citation type="submission" date="2018-08" db="EMBL/GenBank/DDBJ databases">
        <title>Fulvimarina sp. 85, whole genome shotgun sequence.</title>
        <authorList>
            <person name="Tuo L."/>
        </authorList>
    </citation>
    <scope>NUCLEOTIDE SEQUENCE [LARGE SCALE GENOMIC DNA]</scope>
    <source>
        <strain evidence="16 17">85</strain>
    </source>
</reference>
<evidence type="ECO:0000256" key="6">
    <source>
        <dbReference type="ARBA" id="ARBA00022723"/>
    </source>
</evidence>
<evidence type="ECO:0000313" key="17">
    <source>
        <dbReference type="Proteomes" id="UP000264310"/>
    </source>
</evidence>
<organism evidence="16 17">
    <name type="scientific">Fulvimarina endophytica</name>
    <dbReference type="NCBI Taxonomy" id="2293836"/>
    <lineage>
        <taxon>Bacteria</taxon>
        <taxon>Pseudomonadati</taxon>
        <taxon>Pseudomonadota</taxon>
        <taxon>Alphaproteobacteria</taxon>
        <taxon>Hyphomicrobiales</taxon>
        <taxon>Aurantimonadaceae</taxon>
        <taxon>Fulvimarina</taxon>
    </lineage>
</organism>
<comment type="catalytic activity">
    <reaction evidence="13">
        <text>4 Fe(II)-[cytochrome c] + O2 + 8 H(+)(in) = 4 Fe(III)-[cytochrome c] + 2 H2O + 4 H(+)(out)</text>
        <dbReference type="Rhea" id="RHEA:11436"/>
        <dbReference type="Rhea" id="RHEA-COMP:10350"/>
        <dbReference type="Rhea" id="RHEA-COMP:14399"/>
        <dbReference type="ChEBI" id="CHEBI:15377"/>
        <dbReference type="ChEBI" id="CHEBI:15378"/>
        <dbReference type="ChEBI" id="CHEBI:15379"/>
        <dbReference type="ChEBI" id="CHEBI:29033"/>
        <dbReference type="ChEBI" id="CHEBI:29034"/>
        <dbReference type="EC" id="7.1.1.9"/>
    </reaction>
</comment>
<dbReference type="InterPro" id="IPR036257">
    <property type="entry name" value="Cyt_c_oxidase_su2_TM_sf"/>
</dbReference>
<dbReference type="Proteomes" id="UP000264310">
    <property type="component" value="Unassembled WGS sequence"/>
</dbReference>
<evidence type="ECO:0000256" key="2">
    <source>
        <dbReference type="ARBA" id="ARBA00007866"/>
    </source>
</evidence>
<evidence type="ECO:0000256" key="7">
    <source>
        <dbReference type="ARBA" id="ARBA00022982"/>
    </source>
</evidence>
<dbReference type="PANTHER" id="PTHR22888">
    <property type="entry name" value="CYTOCHROME C OXIDASE, SUBUNIT II"/>
    <property type="match status" value="1"/>
</dbReference>
<keyword evidence="6" id="KW-0479">Metal-binding</keyword>
<sequence>MDPAGPSAAAIADLWWWMLAGSVLLSGLVFVILFLAFRRAGRAERSDAPSEKLWLGWLGLAMPVVVLLALLTYALHLGGRILPGPDAPDLTVEVTAYNWGWSFRYPDGRVSERVLHIPADAKIDLVISATDVIHSFWVPRLAGKMDAIPGHVNELRIEADRPGTFAGVCAEYCGIGHVDHDFQVIAHDGESWQDFLENRE</sequence>
<evidence type="ECO:0000256" key="3">
    <source>
        <dbReference type="ARBA" id="ARBA00022448"/>
    </source>
</evidence>
<dbReference type="GO" id="GO:0016020">
    <property type="term" value="C:membrane"/>
    <property type="evidence" value="ECO:0007669"/>
    <property type="project" value="UniProtKB-SubCell"/>
</dbReference>
<evidence type="ECO:0000256" key="9">
    <source>
        <dbReference type="ARBA" id="ARBA00023008"/>
    </source>
</evidence>
<dbReference type="RefSeq" id="WP_116682186.1">
    <property type="nucleotide sequence ID" value="NZ_QURL01000002.1"/>
</dbReference>
<keyword evidence="17" id="KW-1185">Reference proteome</keyword>
<dbReference type="Gene3D" id="1.10.287.90">
    <property type="match status" value="1"/>
</dbReference>
<dbReference type="SUPFAM" id="SSF49503">
    <property type="entry name" value="Cupredoxins"/>
    <property type="match status" value="1"/>
</dbReference>
<keyword evidence="3" id="KW-0813">Transport</keyword>
<evidence type="ECO:0000256" key="8">
    <source>
        <dbReference type="ARBA" id="ARBA00022989"/>
    </source>
</evidence>
<evidence type="ECO:0000256" key="4">
    <source>
        <dbReference type="ARBA" id="ARBA00022660"/>
    </source>
</evidence>
<keyword evidence="10 14" id="KW-0472">Membrane</keyword>
<evidence type="ECO:0000256" key="12">
    <source>
        <dbReference type="ARBA" id="ARBA00031399"/>
    </source>
</evidence>
<keyword evidence="8 14" id="KW-1133">Transmembrane helix</keyword>
<accession>A0A371X7R1</accession>
<comment type="caution">
    <text evidence="16">The sequence shown here is derived from an EMBL/GenBank/DDBJ whole genome shotgun (WGS) entry which is preliminary data.</text>
</comment>
<dbReference type="InterPro" id="IPR045187">
    <property type="entry name" value="CcO_II"/>
</dbReference>
<dbReference type="GO" id="GO:0004129">
    <property type="term" value="F:cytochrome-c oxidase activity"/>
    <property type="evidence" value="ECO:0007669"/>
    <property type="project" value="UniProtKB-EC"/>
</dbReference>
<keyword evidence="7" id="KW-0249">Electron transport</keyword>
<feature type="transmembrane region" description="Helical" evidence="14">
    <location>
        <begin position="15"/>
        <end position="37"/>
    </location>
</feature>
<keyword evidence="16" id="KW-0560">Oxidoreductase</keyword>
<dbReference type="Gene3D" id="2.60.40.420">
    <property type="entry name" value="Cupredoxins - blue copper proteins"/>
    <property type="match status" value="1"/>
</dbReference>
<keyword evidence="4" id="KW-0679">Respiratory chain</keyword>
<name>A0A371X7R1_9HYPH</name>
<evidence type="ECO:0000256" key="13">
    <source>
        <dbReference type="ARBA" id="ARBA00047816"/>
    </source>
</evidence>
<dbReference type="NCBIfam" id="TIGR02866">
    <property type="entry name" value="CoxB"/>
    <property type="match status" value="1"/>
</dbReference>
<dbReference type="GO" id="GO:0016491">
    <property type="term" value="F:oxidoreductase activity"/>
    <property type="evidence" value="ECO:0007669"/>
    <property type="project" value="UniProtKB-KW"/>
</dbReference>
<evidence type="ECO:0000256" key="1">
    <source>
        <dbReference type="ARBA" id="ARBA00004141"/>
    </source>
</evidence>
<dbReference type="OrthoDB" id="9781261at2"/>
<evidence type="ECO:0000256" key="10">
    <source>
        <dbReference type="ARBA" id="ARBA00023136"/>
    </source>
</evidence>
<keyword evidence="5 14" id="KW-0812">Transmembrane</keyword>
<dbReference type="InterPro" id="IPR002429">
    <property type="entry name" value="CcO_II-like_C"/>
</dbReference>
<dbReference type="GO" id="GO:0005507">
    <property type="term" value="F:copper ion binding"/>
    <property type="evidence" value="ECO:0007669"/>
    <property type="project" value="InterPro"/>
</dbReference>
<protein>
    <recommendedName>
        <fullName evidence="12">Cytochrome aa3 subunit 2</fullName>
    </recommendedName>
</protein>
<comment type="subcellular location">
    <subcellularLocation>
        <location evidence="1">Membrane</location>
        <topology evidence="1">Multi-pass membrane protein</topology>
    </subcellularLocation>
</comment>
<feature type="transmembrane region" description="Helical" evidence="14">
    <location>
        <begin position="53"/>
        <end position="75"/>
    </location>
</feature>
<dbReference type="Pfam" id="PF00116">
    <property type="entry name" value="COX2"/>
    <property type="match status" value="1"/>
</dbReference>
<dbReference type="PANTHER" id="PTHR22888:SF9">
    <property type="entry name" value="CYTOCHROME C OXIDASE SUBUNIT 2"/>
    <property type="match status" value="1"/>
</dbReference>
<gene>
    <name evidence="16" type="primary">coxB</name>
    <name evidence="16" type="ORF">DYI37_05480</name>
</gene>
<comment type="similarity">
    <text evidence="2">Belongs to the cytochrome c oxidase subunit 2 family.</text>
</comment>
<evidence type="ECO:0000259" key="15">
    <source>
        <dbReference type="PROSITE" id="PS50857"/>
    </source>
</evidence>
<evidence type="ECO:0000256" key="11">
    <source>
        <dbReference type="ARBA" id="ARBA00024688"/>
    </source>
</evidence>
<feature type="domain" description="Cytochrome oxidase subunit II copper A binding" evidence="15">
    <location>
        <begin position="87"/>
        <end position="198"/>
    </location>
</feature>
<comment type="function">
    <text evidence="11">Subunits I and II form the functional core of the enzyme complex. Electrons originating in cytochrome c are transferred via heme a and Cu(A) to the binuclear center formed by heme a3 and Cu(B).</text>
</comment>
<dbReference type="AlphaFoldDB" id="A0A371X7R1"/>
<evidence type="ECO:0000313" key="16">
    <source>
        <dbReference type="EMBL" id="RFC65289.1"/>
    </source>
</evidence>
<dbReference type="EMBL" id="QURL01000002">
    <property type="protein sequence ID" value="RFC65289.1"/>
    <property type="molecule type" value="Genomic_DNA"/>
</dbReference>
<evidence type="ECO:0000256" key="14">
    <source>
        <dbReference type="SAM" id="Phobius"/>
    </source>
</evidence>
<dbReference type="InterPro" id="IPR008972">
    <property type="entry name" value="Cupredoxin"/>
</dbReference>
<evidence type="ECO:0000256" key="5">
    <source>
        <dbReference type="ARBA" id="ARBA00022692"/>
    </source>
</evidence>
<keyword evidence="9" id="KW-0186">Copper</keyword>
<proteinExistence type="inferred from homology"/>
<dbReference type="PROSITE" id="PS50857">
    <property type="entry name" value="COX2_CUA"/>
    <property type="match status" value="1"/>
</dbReference>
<dbReference type="InterPro" id="IPR014222">
    <property type="entry name" value="Cyt_c_oxidase_su2"/>
</dbReference>
<dbReference type="GO" id="GO:0042773">
    <property type="term" value="P:ATP synthesis coupled electron transport"/>
    <property type="evidence" value="ECO:0007669"/>
    <property type="project" value="TreeGrafter"/>
</dbReference>